<evidence type="ECO:0000313" key="3">
    <source>
        <dbReference type="Proteomes" id="UP000002985"/>
    </source>
</evidence>
<dbReference type="AlphaFoldDB" id="I3ILQ5"/>
<gene>
    <name evidence="2" type="ORF">KSU1_C1054</name>
</gene>
<accession>I3ILQ5</accession>
<dbReference type="OrthoDB" id="9805172at2"/>
<dbReference type="eggNOG" id="COG4387">
    <property type="taxonomic scope" value="Bacteria"/>
</dbReference>
<comment type="caution">
    <text evidence="2">The sequence shown here is derived from an EMBL/GenBank/DDBJ whole genome shotgun (WGS) entry which is preliminary data.</text>
</comment>
<proteinExistence type="predicted"/>
<sequence>MAYSTLNDIKKLISEASVTQLTDDENTGAVNQTRVDEAIAQADAEIDTYCGQVFTVPFTTVPDIVKKASVDIAIYNLYSRRVEQMPETRRDRYKDAIALLTKIAEGKISIGEQPEPASPGEGGVQSTKTLDDRIFTSKSMSGF</sequence>
<dbReference type="EMBL" id="BAFH01000003">
    <property type="protein sequence ID" value="GAB62650.1"/>
    <property type="molecule type" value="Genomic_DNA"/>
</dbReference>
<dbReference type="InterPro" id="IPR009752">
    <property type="entry name" value="Phage_Mu_GpJ"/>
</dbReference>
<dbReference type="Proteomes" id="UP000002985">
    <property type="component" value="Unassembled WGS sequence"/>
</dbReference>
<name>I3ILQ5_9BACT</name>
<organism evidence="2 3">
    <name type="scientific">Candidatus Jettenia caeni</name>
    <dbReference type="NCBI Taxonomy" id="247490"/>
    <lineage>
        <taxon>Bacteria</taxon>
        <taxon>Pseudomonadati</taxon>
        <taxon>Planctomycetota</taxon>
        <taxon>Candidatus Brocadiia</taxon>
        <taxon>Candidatus Brocadiales</taxon>
        <taxon>Candidatus Brocadiaceae</taxon>
        <taxon>Candidatus Jettenia</taxon>
    </lineage>
</organism>
<keyword evidence="3" id="KW-1185">Reference proteome</keyword>
<protein>
    <submittedName>
        <fullName evidence="2">Hypothetical phage protein</fullName>
    </submittedName>
</protein>
<dbReference type="Pfam" id="PF07030">
    <property type="entry name" value="Phage_Mu_Gp36"/>
    <property type="match status" value="1"/>
</dbReference>
<dbReference type="STRING" id="247490.KSU1_C1054"/>
<reference evidence="2 3" key="1">
    <citation type="journal article" date="2012" name="FEBS Lett.">
        <title>Anammox organism KSU-1 expresses a NirK-type copper-containing nitrite reductase instead of a NirS-type with cytochrome cd1.</title>
        <authorList>
            <person name="Hira D."/>
            <person name="Toh H."/>
            <person name="Migita C.T."/>
            <person name="Okubo H."/>
            <person name="Nishiyama T."/>
            <person name="Hattori M."/>
            <person name="Furukawa K."/>
            <person name="Fujii T."/>
        </authorList>
    </citation>
    <scope>NUCLEOTIDE SEQUENCE [LARGE SCALE GENOMIC DNA]</scope>
</reference>
<feature type="region of interest" description="Disordered" evidence="1">
    <location>
        <begin position="108"/>
        <end position="143"/>
    </location>
</feature>
<evidence type="ECO:0000256" key="1">
    <source>
        <dbReference type="SAM" id="MobiDB-lite"/>
    </source>
</evidence>
<evidence type="ECO:0000313" key="2">
    <source>
        <dbReference type="EMBL" id="GAB62650.1"/>
    </source>
</evidence>